<dbReference type="InterPro" id="IPR000477">
    <property type="entry name" value="RT_dom"/>
</dbReference>
<feature type="domain" description="Reverse transcriptase" evidence="1">
    <location>
        <begin position="1"/>
        <end position="31"/>
    </location>
</feature>
<protein>
    <recommendedName>
        <fullName evidence="1">Reverse transcriptase domain-containing protein</fullName>
    </recommendedName>
</protein>
<sequence>MTRRKLLFKYDFQKAFDKVPHERLVIEMKTI</sequence>
<dbReference type="EMBL" id="GBXM01080040">
    <property type="protein sequence ID" value="JAH28537.1"/>
    <property type="molecule type" value="Transcribed_RNA"/>
</dbReference>
<dbReference type="AlphaFoldDB" id="A0A0E9SGP1"/>
<name>A0A0E9SGP1_ANGAN</name>
<reference evidence="2" key="2">
    <citation type="journal article" date="2015" name="Fish Shellfish Immunol.">
        <title>Early steps in the European eel (Anguilla anguilla)-Vibrio vulnificus interaction in the gills: Role of the RtxA13 toxin.</title>
        <authorList>
            <person name="Callol A."/>
            <person name="Pajuelo D."/>
            <person name="Ebbesson L."/>
            <person name="Teles M."/>
            <person name="MacKenzie S."/>
            <person name="Amaro C."/>
        </authorList>
    </citation>
    <scope>NUCLEOTIDE SEQUENCE</scope>
</reference>
<proteinExistence type="predicted"/>
<dbReference type="EMBL" id="GBXM01068023">
    <property type="protein sequence ID" value="JAH40554.1"/>
    <property type="molecule type" value="Transcribed_RNA"/>
</dbReference>
<organism evidence="2">
    <name type="scientific">Anguilla anguilla</name>
    <name type="common">European freshwater eel</name>
    <name type="synonym">Muraena anguilla</name>
    <dbReference type="NCBI Taxonomy" id="7936"/>
    <lineage>
        <taxon>Eukaryota</taxon>
        <taxon>Metazoa</taxon>
        <taxon>Chordata</taxon>
        <taxon>Craniata</taxon>
        <taxon>Vertebrata</taxon>
        <taxon>Euteleostomi</taxon>
        <taxon>Actinopterygii</taxon>
        <taxon>Neopterygii</taxon>
        <taxon>Teleostei</taxon>
        <taxon>Anguilliformes</taxon>
        <taxon>Anguillidae</taxon>
        <taxon>Anguilla</taxon>
    </lineage>
</organism>
<reference evidence="2" key="1">
    <citation type="submission" date="2014-11" db="EMBL/GenBank/DDBJ databases">
        <authorList>
            <person name="Amaro Gonzalez C."/>
        </authorList>
    </citation>
    <scope>NUCLEOTIDE SEQUENCE</scope>
</reference>
<dbReference type="PROSITE" id="PS50878">
    <property type="entry name" value="RT_POL"/>
    <property type="match status" value="1"/>
</dbReference>
<evidence type="ECO:0000259" key="1">
    <source>
        <dbReference type="PROSITE" id="PS50878"/>
    </source>
</evidence>
<evidence type="ECO:0000313" key="2">
    <source>
        <dbReference type="EMBL" id="JAH40554.1"/>
    </source>
</evidence>
<accession>A0A0E9SGP1</accession>